<evidence type="ECO:0000313" key="2">
    <source>
        <dbReference type="Proteomes" id="UP001281147"/>
    </source>
</evidence>
<evidence type="ECO:0000313" key="1">
    <source>
        <dbReference type="EMBL" id="KAK3719458.1"/>
    </source>
</evidence>
<accession>A0ACC3NQ13</accession>
<gene>
    <name evidence="1" type="ORF">LTR37_004316</name>
</gene>
<organism evidence="1 2">
    <name type="scientific">Vermiconidia calcicola</name>
    <dbReference type="NCBI Taxonomy" id="1690605"/>
    <lineage>
        <taxon>Eukaryota</taxon>
        <taxon>Fungi</taxon>
        <taxon>Dikarya</taxon>
        <taxon>Ascomycota</taxon>
        <taxon>Pezizomycotina</taxon>
        <taxon>Dothideomycetes</taxon>
        <taxon>Dothideomycetidae</taxon>
        <taxon>Mycosphaerellales</taxon>
        <taxon>Extremaceae</taxon>
        <taxon>Vermiconidia</taxon>
    </lineage>
</organism>
<keyword evidence="2" id="KW-1185">Reference proteome</keyword>
<protein>
    <submittedName>
        <fullName evidence="1">Uncharacterized protein</fullName>
    </submittedName>
</protein>
<comment type="caution">
    <text evidence="1">The sequence shown here is derived from an EMBL/GenBank/DDBJ whole genome shotgun (WGS) entry which is preliminary data.</text>
</comment>
<dbReference type="Proteomes" id="UP001281147">
    <property type="component" value="Unassembled WGS sequence"/>
</dbReference>
<dbReference type="EMBL" id="JAUTXU010000026">
    <property type="protein sequence ID" value="KAK3719458.1"/>
    <property type="molecule type" value="Genomic_DNA"/>
</dbReference>
<reference evidence="1" key="1">
    <citation type="submission" date="2023-07" db="EMBL/GenBank/DDBJ databases">
        <title>Black Yeasts Isolated from many extreme environments.</title>
        <authorList>
            <person name="Coleine C."/>
            <person name="Stajich J.E."/>
            <person name="Selbmann L."/>
        </authorList>
    </citation>
    <scope>NUCLEOTIDE SEQUENCE</scope>
    <source>
        <strain evidence="1">CCFEE 5714</strain>
    </source>
</reference>
<sequence>MVSKYPNAKFYQYDTEVAEDIAQELGVNMMPSFHIFKYGEVMATVTGAKASALEKAIKENYNGDIVEE</sequence>
<proteinExistence type="predicted"/>
<name>A0ACC3NQ13_9PEZI</name>